<dbReference type="GO" id="GO:0008270">
    <property type="term" value="F:zinc ion binding"/>
    <property type="evidence" value="ECO:0007669"/>
    <property type="project" value="UniProtKB-KW"/>
</dbReference>
<evidence type="ECO:0000256" key="1">
    <source>
        <dbReference type="ARBA" id="ARBA00022723"/>
    </source>
</evidence>
<feature type="transmembrane region" description="Helical" evidence="5">
    <location>
        <begin position="214"/>
        <end position="237"/>
    </location>
</feature>
<keyword evidence="1" id="KW-0479">Metal-binding</keyword>
<feature type="transmembrane region" description="Helical" evidence="5">
    <location>
        <begin position="185"/>
        <end position="208"/>
    </location>
</feature>
<gene>
    <name evidence="7" type="ORF">OLC1_LOCUS4775</name>
</gene>
<sequence length="264" mass="28483">MSAKESLVVDDPGDSYIDLEKQQPNLEDTNCSHSPPNNDVDDAGNNSLQSIVISDDHNHDVSAPKSSAPVEVGQQCPQVASQSPKKPAADLSRSSSSSRDECRVCQQEKDEALMELGCHCRGGLSKAHQSCITTWFGTRGSNKCEICQQAAANITLPESQASYWVWRLDPAYGGRGMIPRRDRGCLSPLWVAFSILIGGLLLDVLISITLGVSAIPVNIIIGVIVVLGLGTALRLGLEFCHEWSLRRVVHQVEANASLGYHPAL</sequence>
<feature type="region of interest" description="Disordered" evidence="4">
    <location>
        <begin position="1"/>
        <end position="95"/>
    </location>
</feature>
<dbReference type="Proteomes" id="UP001161247">
    <property type="component" value="Chromosome 2"/>
</dbReference>
<keyword evidence="5" id="KW-1133">Transmembrane helix</keyword>
<organism evidence="7 8">
    <name type="scientific">Oldenlandia corymbosa var. corymbosa</name>
    <dbReference type="NCBI Taxonomy" id="529605"/>
    <lineage>
        <taxon>Eukaryota</taxon>
        <taxon>Viridiplantae</taxon>
        <taxon>Streptophyta</taxon>
        <taxon>Embryophyta</taxon>
        <taxon>Tracheophyta</taxon>
        <taxon>Spermatophyta</taxon>
        <taxon>Magnoliopsida</taxon>
        <taxon>eudicotyledons</taxon>
        <taxon>Gunneridae</taxon>
        <taxon>Pentapetalae</taxon>
        <taxon>asterids</taxon>
        <taxon>lamiids</taxon>
        <taxon>Gentianales</taxon>
        <taxon>Rubiaceae</taxon>
        <taxon>Rubioideae</taxon>
        <taxon>Spermacoceae</taxon>
        <taxon>Hedyotis-Oldenlandia complex</taxon>
        <taxon>Oldenlandia</taxon>
    </lineage>
</organism>
<evidence type="ECO:0000256" key="3">
    <source>
        <dbReference type="ARBA" id="ARBA00022833"/>
    </source>
</evidence>
<feature type="domain" description="RING-CH-type" evidence="6">
    <location>
        <begin position="94"/>
        <end position="154"/>
    </location>
</feature>
<accession>A0AAV1CCK2</accession>
<evidence type="ECO:0000259" key="6">
    <source>
        <dbReference type="PROSITE" id="PS51292"/>
    </source>
</evidence>
<feature type="compositionally biased region" description="Polar residues" evidence="4">
    <location>
        <begin position="22"/>
        <end position="37"/>
    </location>
</feature>
<dbReference type="InterPro" id="IPR011016">
    <property type="entry name" value="Znf_RING-CH"/>
</dbReference>
<reference evidence="7" key="1">
    <citation type="submission" date="2023-03" db="EMBL/GenBank/DDBJ databases">
        <authorList>
            <person name="Julca I."/>
        </authorList>
    </citation>
    <scope>NUCLEOTIDE SEQUENCE</scope>
</reference>
<evidence type="ECO:0000256" key="5">
    <source>
        <dbReference type="SAM" id="Phobius"/>
    </source>
</evidence>
<dbReference type="PROSITE" id="PS51292">
    <property type="entry name" value="ZF_RING_CH"/>
    <property type="match status" value="1"/>
</dbReference>
<keyword evidence="5" id="KW-0812">Transmembrane</keyword>
<protein>
    <submittedName>
        <fullName evidence="7">OLC1v1028812C3</fullName>
    </submittedName>
</protein>
<dbReference type="Pfam" id="PF12906">
    <property type="entry name" value="RINGv"/>
    <property type="match status" value="1"/>
</dbReference>
<dbReference type="EMBL" id="OX459119">
    <property type="protein sequence ID" value="CAI9093334.1"/>
    <property type="molecule type" value="Genomic_DNA"/>
</dbReference>
<evidence type="ECO:0000313" key="8">
    <source>
        <dbReference type="Proteomes" id="UP001161247"/>
    </source>
</evidence>
<keyword evidence="8" id="KW-1185">Reference proteome</keyword>
<dbReference type="SMART" id="SM00744">
    <property type="entry name" value="RINGv"/>
    <property type="match status" value="1"/>
</dbReference>
<dbReference type="AlphaFoldDB" id="A0AAV1CCK2"/>
<dbReference type="InterPro" id="IPR013083">
    <property type="entry name" value="Znf_RING/FYVE/PHD"/>
</dbReference>
<evidence type="ECO:0000313" key="7">
    <source>
        <dbReference type="EMBL" id="CAI9093334.1"/>
    </source>
</evidence>
<dbReference type="PANTHER" id="PTHR46214:SF16">
    <property type="entry name" value="OS10G0481450 PROTEIN"/>
    <property type="match status" value="1"/>
</dbReference>
<dbReference type="Gene3D" id="3.30.40.10">
    <property type="entry name" value="Zinc/RING finger domain, C3HC4 (zinc finger)"/>
    <property type="match status" value="1"/>
</dbReference>
<proteinExistence type="predicted"/>
<dbReference type="SUPFAM" id="SSF57850">
    <property type="entry name" value="RING/U-box"/>
    <property type="match status" value="1"/>
</dbReference>
<dbReference type="PANTHER" id="PTHR46214">
    <property type="entry name" value="ZINC FINGER, RING-CH-TYPE"/>
    <property type="match status" value="1"/>
</dbReference>
<name>A0AAV1CCK2_OLDCO</name>
<keyword evidence="2" id="KW-0863">Zinc-finger</keyword>
<evidence type="ECO:0000256" key="2">
    <source>
        <dbReference type="ARBA" id="ARBA00022771"/>
    </source>
</evidence>
<feature type="compositionally biased region" description="Polar residues" evidence="4">
    <location>
        <begin position="75"/>
        <end position="84"/>
    </location>
</feature>
<keyword evidence="5" id="KW-0472">Membrane</keyword>
<keyword evidence="3" id="KW-0862">Zinc</keyword>
<evidence type="ECO:0000256" key="4">
    <source>
        <dbReference type="SAM" id="MobiDB-lite"/>
    </source>
</evidence>